<evidence type="ECO:0000313" key="1">
    <source>
        <dbReference type="EMBL" id="KRL10014.1"/>
    </source>
</evidence>
<organism evidence="1 2">
    <name type="scientific">Schleiferilactobacillus perolens DSM 12744</name>
    <dbReference type="NCBI Taxonomy" id="1423792"/>
    <lineage>
        <taxon>Bacteria</taxon>
        <taxon>Bacillati</taxon>
        <taxon>Bacillota</taxon>
        <taxon>Bacilli</taxon>
        <taxon>Lactobacillales</taxon>
        <taxon>Lactobacillaceae</taxon>
        <taxon>Schleiferilactobacillus</taxon>
    </lineage>
</organism>
<proteinExistence type="predicted"/>
<evidence type="ECO:0000313" key="2">
    <source>
        <dbReference type="Proteomes" id="UP000051330"/>
    </source>
</evidence>
<name>A0A0R1MPT8_9LACO</name>
<keyword evidence="2" id="KW-1185">Reference proteome</keyword>
<comment type="caution">
    <text evidence="1">The sequence shown here is derived from an EMBL/GenBank/DDBJ whole genome shotgun (WGS) entry which is preliminary data.</text>
</comment>
<reference evidence="1 2" key="1">
    <citation type="journal article" date="2015" name="Genome Announc.">
        <title>Expanding the biotechnology potential of lactobacilli through comparative genomics of 213 strains and associated genera.</title>
        <authorList>
            <person name="Sun Z."/>
            <person name="Harris H.M."/>
            <person name="McCann A."/>
            <person name="Guo C."/>
            <person name="Argimon S."/>
            <person name="Zhang W."/>
            <person name="Yang X."/>
            <person name="Jeffery I.B."/>
            <person name="Cooney J.C."/>
            <person name="Kagawa T.F."/>
            <person name="Liu W."/>
            <person name="Song Y."/>
            <person name="Salvetti E."/>
            <person name="Wrobel A."/>
            <person name="Rasinkangas P."/>
            <person name="Parkhill J."/>
            <person name="Rea M.C."/>
            <person name="O'Sullivan O."/>
            <person name="Ritari J."/>
            <person name="Douillard F.P."/>
            <person name="Paul Ross R."/>
            <person name="Yang R."/>
            <person name="Briner A.E."/>
            <person name="Felis G.E."/>
            <person name="de Vos W.M."/>
            <person name="Barrangou R."/>
            <person name="Klaenhammer T.R."/>
            <person name="Caufield P.W."/>
            <person name="Cui Y."/>
            <person name="Zhang H."/>
            <person name="O'Toole P.W."/>
        </authorList>
    </citation>
    <scope>NUCLEOTIDE SEQUENCE [LARGE SCALE GENOMIC DNA]</scope>
    <source>
        <strain evidence="1 2">DSM 12744</strain>
    </source>
</reference>
<sequence length="117" mass="12977">MSFVAGFIAFTLLLARFGHYPAIVSVGGGILGGAAVAYTQYYHMRMRANIKAIVREFNLTSDDLAAITGERSTNFPIYRGDLALVIPKRRWGSVEKKLQAWAAQQSSTSQRPNIKKR</sequence>
<dbReference type="Proteomes" id="UP000051330">
    <property type="component" value="Unassembled WGS sequence"/>
</dbReference>
<gene>
    <name evidence="1" type="ORF">FD09_GL001057</name>
</gene>
<dbReference type="EMBL" id="AZEC01000016">
    <property type="protein sequence ID" value="KRL10014.1"/>
    <property type="molecule type" value="Genomic_DNA"/>
</dbReference>
<dbReference type="AlphaFoldDB" id="A0A0R1MPT8"/>
<protein>
    <submittedName>
        <fullName evidence="1">Uncharacterized protein</fullName>
    </submittedName>
</protein>
<accession>A0A0R1MPT8</accession>
<dbReference type="PATRIC" id="fig|1423792.3.peg.1079"/>